<sequence length="93" mass="10543">MRGAELEVARRRGPDFDLGRRWRDVRRRLLPNSTLPPIELFSSAVVASTVAGTCERSAVYSNSFETKEDKSSFYFMAIIAIIILEWPLLPLNA</sequence>
<evidence type="ECO:0000313" key="3">
    <source>
        <dbReference type="Proteomes" id="UP000494165"/>
    </source>
</evidence>
<accession>A0A8S1DM03</accession>
<keyword evidence="1" id="KW-0472">Membrane</keyword>
<protein>
    <submittedName>
        <fullName evidence="2">Uncharacterized protein</fullName>
    </submittedName>
</protein>
<gene>
    <name evidence="2" type="ORF">CLODIP_2_CD13541</name>
</gene>
<feature type="transmembrane region" description="Helical" evidence="1">
    <location>
        <begin position="72"/>
        <end position="89"/>
    </location>
</feature>
<keyword evidence="3" id="KW-1185">Reference proteome</keyword>
<dbReference type="EMBL" id="CADEPI010000371">
    <property type="protein sequence ID" value="CAB3384777.1"/>
    <property type="molecule type" value="Genomic_DNA"/>
</dbReference>
<evidence type="ECO:0000313" key="2">
    <source>
        <dbReference type="EMBL" id="CAB3384777.1"/>
    </source>
</evidence>
<proteinExistence type="predicted"/>
<dbReference type="Proteomes" id="UP000494165">
    <property type="component" value="Unassembled WGS sequence"/>
</dbReference>
<organism evidence="2 3">
    <name type="scientific">Cloeon dipterum</name>
    <dbReference type="NCBI Taxonomy" id="197152"/>
    <lineage>
        <taxon>Eukaryota</taxon>
        <taxon>Metazoa</taxon>
        <taxon>Ecdysozoa</taxon>
        <taxon>Arthropoda</taxon>
        <taxon>Hexapoda</taxon>
        <taxon>Insecta</taxon>
        <taxon>Pterygota</taxon>
        <taxon>Palaeoptera</taxon>
        <taxon>Ephemeroptera</taxon>
        <taxon>Pisciforma</taxon>
        <taxon>Baetidae</taxon>
        <taxon>Cloeon</taxon>
    </lineage>
</organism>
<reference evidence="2 3" key="1">
    <citation type="submission" date="2020-04" db="EMBL/GenBank/DDBJ databases">
        <authorList>
            <person name="Alioto T."/>
            <person name="Alioto T."/>
            <person name="Gomez Garrido J."/>
        </authorList>
    </citation>
    <scope>NUCLEOTIDE SEQUENCE [LARGE SCALE GENOMIC DNA]</scope>
</reference>
<comment type="caution">
    <text evidence="2">The sequence shown here is derived from an EMBL/GenBank/DDBJ whole genome shotgun (WGS) entry which is preliminary data.</text>
</comment>
<keyword evidence="1" id="KW-1133">Transmembrane helix</keyword>
<name>A0A8S1DM03_9INSE</name>
<dbReference type="AlphaFoldDB" id="A0A8S1DM03"/>
<evidence type="ECO:0000256" key="1">
    <source>
        <dbReference type="SAM" id="Phobius"/>
    </source>
</evidence>
<keyword evidence="1" id="KW-0812">Transmembrane</keyword>